<reference evidence="2" key="1">
    <citation type="submission" date="2023-07" db="EMBL/GenBank/DDBJ databases">
        <title>30 novel species of actinomycetes from the DSMZ collection.</title>
        <authorList>
            <person name="Nouioui I."/>
        </authorList>
    </citation>
    <scope>NUCLEOTIDE SEQUENCE [LARGE SCALE GENOMIC DNA]</scope>
    <source>
        <strain evidence="2">DSM 44399</strain>
    </source>
</reference>
<dbReference type="Proteomes" id="UP001183176">
    <property type="component" value="Unassembled WGS sequence"/>
</dbReference>
<dbReference type="RefSeq" id="WP_311423811.1">
    <property type="nucleotide sequence ID" value="NZ_JAVREH010000020.1"/>
</dbReference>
<evidence type="ECO:0000313" key="1">
    <source>
        <dbReference type="EMBL" id="MDT0262662.1"/>
    </source>
</evidence>
<evidence type="ECO:0000313" key="2">
    <source>
        <dbReference type="Proteomes" id="UP001183176"/>
    </source>
</evidence>
<proteinExistence type="predicted"/>
<accession>A0ABU2JCE5</accession>
<organism evidence="1 2">
    <name type="scientific">Jatrophihabitans lederbergiae</name>
    <dbReference type="NCBI Taxonomy" id="3075547"/>
    <lineage>
        <taxon>Bacteria</taxon>
        <taxon>Bacillati</taxon>
        <taxon>Actinomycetota</taxon>
        <taxon>Actinomycetes</taxon>
        <taxon>Jatrophihabitantales</taxon>
        <taxon>Jatrophihabitantaceae</taxon>
        <taxon>Jatrophihabitans</taxon>
    </lineage>
</organism>
<keyword evidence="2" id="KW-1185">Reference proteome</keyword>
<sequence length="168" mass="17487">MDTAPLRDAYRALLDAAAVVAEQGGATAVPQDGEWDADRILAHIALVDAATLATAATIASGSAATYDNRHSHHTWTSRRVTALAGGNAGLRDRIRRQGEALCSLSAVLSDAELDVAVPTLLLSHDEVVLDQPVPLKAILTGLAEDHLPKHTAQLLALPHNGARAAGTT</sequence>
<protein>
    <recommendedName>
        <fullName evidence="3">DinB-like domain-containing protein</fullName>
    </recommendedName>
</protein>
<evidence type="ECO:0008006" key="3">
    <source>
        <dbReference type="Google" id="ProtNLM"/>
    </source>
</evidence>
<dbReference type="InterPro" id="IPR034660">
    <property type="entry name" value="DinB/YfiT-like"/>
</dbReference>
<gene>
    <name evidence="1" type="ORF">RM423_14800</name>
</gene>
<dbReference type="EMBL" id="JAVREH010000020">
    <property type="protein sequence ID" value="MDT0262662.1"/>
    <property type="molecule type" value="Genomic_DNA"/>
</dbReference>
<comment type="caution">
    <text evidence="1">The sequence shown here is derived from an EMBL/GenBank/DDBJ whole genome shotgun (WGS) entry which is preliminary data.</text>
</comment>
<dbReference type="Gene3D" id="1.20.120.450">
    <property type="entry name" value="dinb family like domain"/>
    <property type="match status" value="1"/>
</dbReference>
<name>A0ABU2JCE5_9ACTN</name>